<dbReference type="EMBL" id="CAJHJT010000056">
    <property type="protein sequence ID" value="CAD7011754.1"/>
    <property type="molecule type" value="Genomic_DNA"/>
</dbReference>
<organism evidence="2 3">
    <name type="scientific">Ceratitis capitata</name>
    <name type="common">Mediterranean fruit fly</name>
    <name type="synonym">Tephritis capitata</name>
    <dbReference type="NCBI Taxonomy" id="7213"/>
    <lineage>
        <taxon>Eukaryota</taxon>
        <taxon>Metazoa</taxon>
        <taxon>Ecdysozoa</taxon>
        <taxon>Arthropoda</taxon>
        <taxon>Hexapoda</taxon>
        <taxon>Insecta</taxon>
        <taxon>Pterygota</taxon>
        <taxon>Neoptera</taxon>
        <taxon>Endopterygota</taxon>
        <taxon>Diptera</taxon>
        <taxon>Brachycera</taxon>
        <taxon>Muscomorpha</taxon>
        <taxon>Tephritoidea</taxon>
        <taxon>Tephritidae</taxon>
        <taxon>Ceratitis</taxon>
        <taxon>Ceratitis</taxon>
    </lineage>
</organism>
<protein>
    <submittedName>
        <fullName evidence="2">(Mediterranean fruit fly) hypothetical protein</fullName>
    </submittedName>
</protein>
<feature type="signal peptide" evidence="1">
    <location>
        <begin position="1"/>
        <end position="27"/>
    </location>
</feature>
<evidence type="ECO:0000256" key="1">
    <source>
        <dbReference type="SAM" id="SignalP"/>
    </source>
</evidence>
<dbReference type="AlphaFoldDB" id="A0A811V9R7"/>
<reference evidence="2" key="1">
    <citation type="submission" date="2020-11" db="EMBL/GenBank/DDBJ databases">
        <authorList>
            <person name="Whitehead M."/>
        </authorList>
    </citation>
    <scope>NUCLEOTIDE SEQUENCE</scope>
    <source>
        <strain evidence="2">EGII</strain>
    </source>
</reference>
<accession>A0A811V9R7</accession>
<proteinExistence type="predicted"/>
<comment type="caution">
    <text evidence="2">The sequence shown here is derived from an EMBL/GenBank/DDBJ whole genome shotgun (WGS) entry which is preliminary data.</text>
</comment>
<keyword evidence="1" id="KW-0732">Signal</keyword>
<dbReference type="Proteomes" id="UP000606786">
    <property type="component" value="Unassembled WGS sequence"/>
</dbReference>
<name>A0A811V9R7_CERCA</name>
<feature type="chain" id="PRO_5032602028" evidence="1">
    <location>
        <begin position="28"/>
        <end position="84"/>
    </location>
</feature>
<evidence type="ECO:0000313" key="3">
    <source>
        <dbReference type="Proteomes" id="UP000606786"/>
    </source>
</evidence>
<gene>
    <name evidence="2" type="ORF">CCAP1982_LOCUS19866</name>
</gene>
<evidence type="ECO:0000313" key="2">
    <source>
        <dbReference type="EMBL" id="CAD7011754.1"/>
    </source>
</evidence>
<keyword evidence="3" id="KW-1185">Reference proteome</keyword>
<sequence length="84" mass="9565">MIYAPVALKPLFLTTALLLLLLSQLLAHSFRFPPLVKLNIAMFTAFMQNETAASLNARWQLGQCKTSLRCRQHWCNANDPWCDS</sequence>